<evidence type="ECO:0000313" key="2">
    <source>
        <dbReference type="EMBL" id="CAA9421320.1"/>
    </source>
</evidence>
<feature type="non-terminal residue" evidence="2">
    <location>
        <position position="1"/>
    </location>
</feature>
<gene>
    <name evidence="2" type="ORF">AVDCRST_MAG22-2589</name>
</gene>
<feature type="compositionally biased region" description="Basic and acidic residues" evidence="1">
    <location>
        <begin position="309"/>
        <end position="320"/>
    </location>
</feature>
<feature type="compositionally biased region" description="Basic residues" evidence="1">
    <location>
        <begin position="265"/>
        <end position="276"/>
    </location>
</feature>
<dbReference type="EMBL" id="CADCUV010000117">
    <property type="protein sequence ID" value="CAA9421320.1"/>
    <property type="molecule type" value="Genomic_DNA"/>
</dbReference>
<feature type="compositionally biased region" description="Gly residues" evidence="1">
    <location>
        <begin position="208"/>
        <end position="217"/>
    </location>
</feature>
<name>A0A6J4PQ34_9ACTN</name>
<organism evidence="2">
    <name type="scientific">uncultured Rubrobacteraceae bacterium</name>
    <dbReference type="NCBI Taxonomy" id="349277"/>
    <lineage>
        <taxon>Bacteria</taxon>
        <taxon>Bacillati</taxon>
        <taxon>Actinomycetota</taxon>
        <taxon>Rubrobacteria</taxon>
        <taxon>Rubrobacterales</taxon>
        <taxon>Rubrobacteraceae</taxon>
        <taxon>environmental samples</taxon>
    </lineage>
</organism>
<feature type="compositionally biased region" description="Basic and acidic residues" evidence="1">
    <location>
        <begin position="86"/>
        <end position="102"/>
    </location>
</feature>
<feature type="compositionally biased region" description="Basic residues" evidence="1">
    <location>
        <begin position="166"/>
        <end position="178"/>
    </location>
</feature>
<feature type="compositionally biased region" description="Basic and acidic residues" evidence="1">
    <location>
        <begin position="218"/>
        <end position="233"/>
    </location>
</feature>
<protein>
    <submittedName>
        <fullName evidence="2">Cobalt-zinc-cadmium resistance protein</fullName>
    </submittedName>
</protein>
<dbReference type="AlphaFoldDB" id="A0A6J4PQ34"/>
<sequence>DGGCCGRAVRPVLRGGVHRGGGGDDRAQVRGVPVDGVRRVVLGRCGVGGQPGGGGHGAVGVNARGQAAGRGARLRSQQGRVLLQRPGERARANSGRLDRRDGGAPVVRARAVAERRGWAHRHARRGGDQRRGRARHPARRPPPALHNPRSRRQAPAHGRLDFGGRGARHRARRAHGLARPRSPDRPARRRKHRLDRCEAPARHRPGLAGPGAAGRGSGQDRQDPPPLRGEGHPLPRRPHPLCRPAPLHLHARARAGRLDGQAGPRPRRGDRGRHRPATPPEHLLRSRGALRGPRLLRRPGPRPRALRRGAGDAKRGTDRV</sequence>
<proteinExistence type="predicted"/>
<accession>A0A6J4PQ34</accession>
<feature type="compositionally biased region" description="Basic residues" evidence="1">
    <location>
        <begin position="294"/>
        <end position="307"/>
    </location>
</feature>
<evidence type="ECO:0000256" key="1">
    <source>
        <dbReference type="SAM" id="MobiDB-lite"/>
    </source>
</evidence>
<feature type="region of interest" description="Disordered" evidence="1">
    <location>
        <begin position="85"/>
        <end position="320"/>
    </location>
</feature>
<feature type="non-terminal residue" evidence="2">
    <location>
        <position position="320"/>
    </location>
</feature>
<reference evidence="2" key="1">
    <citation type="submission" date="2020-02" db="EMBL/GenBank/DDBJ databases">
        <authorList>
            <person name="Meier V. D."/>
        </authorList>
    </citation>
    <scope>NUCLEOTIDE SEQUENCE</scope>
    <source>
        <strain evidence="2">AVDCRST_MAG22</strain>
    </source>
</reference>